<dbReference type="PANTHER" id="PTHR43543:SF1">
    <property type="entry name" value="MALONIC SEMIALDEHYDE REDUCTASE RUTE-RELATED"/>
    <property type="match status" value="1"/>
</dbReference>
<dbReference type="OrthoDB" id="9784375at2"/>
<accession>A0A6P2BM88</accession>
<name>A0A6P2BM88_9ACTN</name>
<dbReference type="Pfam" id="PF00881">
    <property type="entry name" value="Nitroreductase"/>
    <property type="match status" value="1"/>
</dbReference>
<dbReference type="RefSeq" id="WP_145862096.1">
    <property type="nucleotide sequence ID" value="NZ_RPFW01000012.1"/>
</dbReference>
<keyword evidence="3" id="KW-1185">Reference proteome</keyword>
<dbReference type="InterPro" id="IPR029479">
    <property type="entry name" value="Nitroreductase"/>
</dbReference>
<dbReference type="NCBIfam" id="NF003768">
    <property type="entry name" value="PRK05365.1"/>
    <property type="match status" value="1"/>
</dbReference>
<dbReference type="InterPro" id="IPR000415">
    <property type="entry name" value="Nitroreductase-like"/>
</dbReference>
<dbReference type="PANTHER" id="PTHR43543">
    <property type="entry name" value="MALONIC SEMIALDEHYDE REDUCTASE RUTE-RELATED"/>
    <property type="match status" value="1"/>
</dbReference>
<feature type="domain" description="Nitroreductase" evidence="1">
    <location>
        <begin position="26"/>
        <end position="167"/>
    </location>
</feature>
<evidence type="ECO:0000313" key="3">
    <source>
        <dbReference type="Proteomes" id="UP000460272"/>
    </source>
</evidence>
<organism evidence="2 3">
    <name type="scientific">Trebonia kvetii</name>
    <dbReference type="NCBI Taxonomy" id="2480626"/>
    <lineage>
        <taxon>Bacteria</taxon>
        <taxon>Bacillati</taxon>
        <taxon>Actinomycetota</taxon>
        <taxon>Actinomycetes</taxon>
        <taxon>Streptosporangiales</taxon>
        <taxon>Treboniaceae</taxon>
        <taxon>Trebonia</taxon>
    </lineage>
</organism>
<evidence type="ECO:0000259" key="1">
    <source>
        <dbReference type="Pfam" id="PF00881"/>
    </source>
</evidence>
<gene>
    <name evidence="2" type="ORF">EAS64_40765</name>
</gene>
<comment type="caution">
    <text evidence="2">The sequence shown here is derived from an EMBL/GenBank/DDBJ whole genome shotgun (WGS) entry which is preliminary data.</text>
</comment>
<reference evidence="2 3" key="1">
    <citation type="submission" date="2018-11" db="EMBL/GenBank/DDBJ databases">
        <title>Trebonia kvetii gen.nov., sp.nov., a novel acidophilic actinobacterium, and proposal of the new actinobacterial family Treboniaceae fam. nov.</title>
        <authorList>
            <person name="Rapoport D."/>
            <person name="Sagova-Mareckova M."/>
            <person name="Sedlacek I."/>
            <person name="Provaznik J."/>
            <person name="Kralova S."/>
            <person name="Pavlinic D."/>
            <person name="Benes V."/>
            <person name="Kopecky J."/>
        </authorList>
    </citation>
    <scope>NUCLEOTIDE SEQUENCE [LARGE SCALE GENOMIC DNA]</scope>
    <source>
        <strain evidence="2 3">15Tr583</strain>
    </source>
</reference>
<dbReference type="Proteomes" id="UP000460272">
    <property type="component" value="Unassembled WGS sequence"/>
</dbReference>
<dbReference type="EMBL" id="RPFW01000012">
    <property type="protein sequence ID" value="TVY99608.1"/>
    <property type="molecule type" value="Genomic_DNA"/>
</dbReference>
<sequence length="207" mass="22352">MTTTAGPATLGTLDDTGRTLLFTEARTANAFADVPVTDRELAGIWDLARWSPSMANSQPLRVLFVRTAEGRERLGAHMAEGNRDKTLTAPAVAVLAYDAEFHQHFPTVFPERGEMYRDRFSGMPGEALEGIAKYSAAIQTGVFLLAVRAHGLAAGPMAGFDGPGIDAEFFAGTSWKTHLVVNIGHPGAAPWFDRLPRLDRNTALAWA</sequence>
<dbReference type="AlphaFoldDB" id="A0A6P2BM88"/>
<protein>
    <submittedName>
        <fullName evidence="2">Malonic semialdehyde reductase</fullName>
    </submittedName>
</protein>
<dbReference type="Gene3D" id="3.40.109.10">
    <property type="entry name" value="NADH Oxidase"/>
    <property type="match status" value="1"/>
</dbReference>
<dbReference type="InterPro" id="IPR050461">
    <property type="entry name" value="Nitroreductase_HadB/RutE"/>
</dbReference>
<dbReference type="SUPFAM" id="SSF55469">
    <property type="entry name" value="FMN-dependent nitroreductase-like"/>
    <property type="match status" value="1"/>
</dbReference>
<dbReference type="GO" id="GO:0016491">
    <property type="term" value="F:oxidoreductase activity"/>
    <property type="evidence" value="ECO:0007669"/>
    <property type="project" value="InterPro"/>
</dbReference>
<evidence type="ECO:0000313" key="2">
    <source>
        <dbReference type="EMBL" id="TVY99608.1"/>
    </source>
</evidence>
<proteinExistence type="predicted"/>